<protein>
    <submittedName>
        <fullName evidence="5">5'-Nucleotidase domain protein</fullName>
    </submittedName>
</protein>
<dbReference type="InterPro" id="IPR006146">
    <property type="entry name" value="5'-Nucleotdase_CS"/>
</dbReference>
<evidence type="ECO:0000256" key="1">
    <source>
        <dbReference type="ARBA" id="ARBA00022729"/>
    </source>
</evidence>
<feature type="signal peptide" evidence="2">
    <location>
        <begin position="1"/>
        <end position="33"/>
    </location>
</feature>
<dbReference type="InterPro" id="IPR008334">
    <property type="entry name" value="5'-Nucleotdase_C"/>
</dbReference>
<reference evidence="5 6" key="1">
    <citation type="journal article" date="2015" name="J. Biotechnol.">
        <title>Complete genome sequence of a malodorant-producing acetogen, Clostridium scatologenes ATCC 25775(T).</title>
        <authorList>
            <person name="Zhu Z."/>
            <person name="Guo T."/>
            <person name="Zheng H."/>
            <person name="Song T."/>
            <person name="Ouyang P."/>
            <person name="Xie J."/>
        </authorList>
    </citation>
    <scope>NUCLEOTIDE SEQUENCE [LARGE SCALE GENOMIC DNA]</scope>
    <source>
        <strain evidence="5 6">ATCC 25775</strain>
    </source>
</reference>
<evidence type="ECO:0000313" key="5">
    <source>
        <dbReference type="EMBL" id="AKA70698.1"/>
    </source>
</evidence>
<dbReference type="EMBL" id="CP009933">
    <property type="protein sequence ID" value="AKA70698.1"/>
    <property type="molecule type" value="Genomic_DNA"/>
</dbReference>
<dbReference type="PANTHER" id="PTHR11575:SF24">
    <property type="entry name" value="5'-NUCLEOTIDASE"/>
    <property type="match status" value="1"/>
</dbReference>
<feature type="chain" id="PRO_5039207724" evidence="2">
    <location>
        <begin position="34"/>
        <end position="1385"/>
    </location>
</feature>
<dbReference type="STRING" id="1548.CSCA_3573"/>
<dbReference type="Gene3D" id="3.40.50.12090">
    <property type="match status" value="2"/>
</dbReference>
<feature type="domain" description="Calcineurin-like phosphoesterase" evidence="3">
    <location>
        <begin position="71"/>
        <end position="258"/>
    </location>
</feature>
<dbReference type="Proteomes" id="UP000033115">
    <property type="component" value="Chromosome"/>
</dbReference>
<dbReference type="CDD" id="cd00845">
    <property type="entry name" value="MPP_UshA_N_like"/>
    <property type="match status" value="1"/>
</dbReference>
<dbReference type="Gene3D" id="3.90.780.10">
    <property type="entry name" value="5'-Nucleotidase, C-terminal domain"/>
    <property type="match status" value="2"/>
</dbReference>
<keyword evidence="1 2" id="KW-0732">Signal</keyword>
<dbReference type="SUPFAM" id="SSF55816">
    <property type="entry name" value="5'-nucleotidase (syn. UDP-sugar hydrolase), C-terminal domain"/>
    <property type="match status" value="2"/>
</dbReference>
<evidence type="ECO:0000313" key="6">
    <source>
        <dbReference type="Proteomes" id="UP000033115"/>
    </source>
</evidence>
<organism evidence="5 6">
    <name type="scientific">Clostridium scatologenes</name>
    <dbReference type="NCBI Taxonomy" id="1548"/>
    <lineage>
        <taxon>Bacteria</taxon>
        <taxon>Bacillati</taxon>
        <taxon>Bacillota</taxon>
        <taxon>Clostridia</taxon>
        <taxon>Eubacteriales</taxon>
        <taxon>Clostridiaceae</taxon>
        <taxon>Clostridium</taxon>
    </lineage>
</organism>
<dbReference type="PANTHER" id="PTHR11575">
    <property type="entry name" value="5'-NUCLEOTIDASE-RELATED"/>
    <property type="match status" value="1"/>
</dbReference>
<evidence type="ECO:0000259" key="4">
    <source>
        <dbReference type="Pfam" id="PF02872"/>
    </source>
</evidence>
<dbReference type="KEGG" id="csq:CSCA_3573"/>
<evidence type="ECO:0000256" key="2">
    <source>
        <dbReference type="SAM" id="SignalP"/>
    </source>
</evidence>
<dbReference type="GO" id="GO:0000166">
    <property type="term" value="F:nucleotide binding"/>
    <property type="evidence" value="ECO:0007669"/>
    <property type="project" value="InterPro"/>
</dbReference>
<dbReference type="InterPro" id="IPR007253">
    <property type="entry name" value="Cell_wall-bd_2"/>
</dbReference>
<dbReference type="SUPFAM" id="SSF56300">
    <property type="entry name" value="Metallo-dependent phosphatases"/>
    <property type="match status" value="2"/>
</dbReference>
<feature type="domain" description="Calcineurin-like phosphoesterase" evidence="3">
    <location>
        <begin position="538"/>
        <end position="769"/>
    </location>
</feature>
<feature type="domain" description="5'-Nucleotidase C-terminal" evidence="4">
    <location>
        <begin position="848"/>
        <end position="1026"/>
    </location>
</feature>
<dbReference type="RefSeq" id="WP_029954772.1">
    <property type="nucleotide sequence ID" value="NZ_CP009933.1"/>
</dbReference>
<dbReference type="Pfam" id="PF00149">
    <property type="entry name" value="Metallophos"/>
    <property type="match status" value="2"/>
</dbReference>
<accession>A0A0E3JQ39</accession>
<dbReference type="PRINTS" id="PR01607">
    <property type="entry name" value="APYRASEFAMLY"/>
</dbReference>
<dbReference type="InterPro" id="IPR004843">
    <property type="entry name" value="Calcineurin-like_PHP"/>
</dbReference>
<dbReference type="GO" id="GO:0046872">
    <property type="term" value="F:metal ion binding"/>
    <property type="evidence" value="ECO:0007669"/>
    <property type="project" value="InterPro"/>
</dbReference>
<dbReference type="PROSITE" id="PS00786">
    <property type="entry name" value="5_NUCLEOTIDASE_2"/>
    <property type="match status" value="1"/>
</dbReference>
<dbReference type="Gene3D" id="3.60.21.10">
    <property type="match status" value="2"/>
</dbReference>
<dbReference type="GO" id="GO:0009166">
    <property type="term" value="P:nucleotide catabolic process"/>
    <property type="evidence" value="ECO:0007669"/>
    <property type="project" value="InterPro"/>
</dbReference>
<dbReference type="GO" id="GO:0030288">
    <property type="term" value="C:outer membrane-bounded periplasmic space"/>
    <property type="evidence" value="ECO:0007669"/>
    <property type="project" value="TreeGrafter"/>
</dbReference>
<evidence type="ECO:0000259" key="3">
    <source>
        <dbReference type="Pfam" id="PF00149"/>
    </source>
</evidence>
<dbReference type="InterPro" id="IPR029052">
    <property type="entry name" value="Metallo-depent_PP-like"/>
</dbReference>
<name>A0A0E3JQ39_CLOSL</name>
<dbReference type="GO" id="GO:0016788">
    <property type="term" value="F:hydrolase activity, acting on ester bonds"/>
    <property type="evidence" value="ECO:0007669"/>
    <property type="project" value="InterPro"/>
</dbReference>
<keyword evidence="6" id="KW-1185">Reference proteome</keyword>
<proteinExistence type="predicted"/>
<dbReference type="Pfam" id="PF02872">
    <property type="entry name" value="5_nucleotid_C"/>
    <property type="match status" value="2"/>
</dbReference>
<dbReference type="InterPro" id="IPR006179">
    <property type="entry name" value="5_nucleotidase/apyrase"/>
</dbReference>
<dbReference type="InterPro" id="IPR036907">
    <property type="entry name" value="5'-Nucleotdase_C_sf"/>
</dbReference>
<gene>
    <name evidence="5" type="ORF">CSCA_3573</name>
</gene>
<feature type="domain" description="5'-Nucleotidase C-terminal" evidence="4">
    <location>
        <begin position="342"/>
        <end position="492"/>
    </location>
</feature>
<sequence>MIILLKAFKNKKFTSLVMTVLMVVSLLTPTAFTDVKASESGKLFDLIEITDFHGALEDASTPPLPAGAVLAKNIDNIKNANPNRTLVLGGGDLYQGSPMSNVLFGVPVQKLMSSIGMEVTALGNHEFDWGLDKIINTTMKDSKYSIVCSNLYNKNTGERVFEPYKIINKDGVKIAVIGAITTETPGIVLPNNVANYKFTDPLNEINNLAKDIKDNKKADVILALMHEGSNQDCKTGKVFDIADKLSNVDAVLGGHSHTAVQAVSKTGIPVVIGKAQAKGFIDLKMSVESSGKVSFINPTTSYIALDNNKDNGYKAKNPITDANALSIVADAKKQVGSTFNEVIGKTDKDLTRKQDTAPFGESYLGNWTADIIKNKGNADVGLQNNGGIRVDIPKGDITVGTIFYLMPFDNVVTTVKMNKAQLTKVFEEAFADNGVGVQMSGLKVTYDSTKPSGNRVIDIKKADGTAISDKETLKVATNDFMATGGDGFVVFNESSVKETYNDTHILVRDSLIENIKANKGIIASMDKRIATNGASQISIVGTSDIHGSIYPIDYSTGKAANLGLAKVSTYVNNLRNANPNVMLVDSGDTIQGTPLSYYYDKVDTKSEYPMMKVMGAMKYDSWTLGNHEFNYGLEVLNRVIKDAQKENVNVLSANTYKTSDSSNFVKPYITKTLNVNGKNVKVGILGLTTKCIPNWENASNYNGLKFNDPVDEAKKWVPILRNDEKADLVIVTIHSGEETATDTIPENQVKALATSVNGIDAIICGHAHKNISSDVTLKNPSGKVVPVTEPAKSGQYVSQLDININANGTIGTINAKTVPMDDKIAADDSITKLAQPYEDTTLKYMATVIGQSSGEFPGKGQTMEPTAIMDLINKVQQKGAGTQLSIAAPLSESAYIPKGDITIQNIMGVYVFENFLYGIKMNGAQIKKWMEFSARYYGQVNNPNDAVSKDKALNVPDYNLDQLYGATYDVDLTQPACTVDSKTGEVKSISRIKNLKFNGVPVKDTDEFTVAINNYRFNGGGGFMAAAGLKPGDTSIVMYDSAKALGDDGQVRNMMTKYIQENKTITPTVDKNWKLSTTPIYPFTVQTIKGADRYETAANISKNGWDKGSDYAIIASGEVFADALCAAPMAKKFNAPILLTQQNKLPESSKAELERLNVKHVIIVGGEGSVSKQIEGNIQNDLKVKPEVKRIYGKNRFETSVNIAKEVGIKDKAIFVNGYNYPDALSVSSVAASKGMPILLTEGNRLPDSVGAYINENKAKNFYIIGLDGAISKSVEVSLDKVLSKNAVRLGGSNRFETNVAVMKEFQNDLKLDKMFVALGDGATGTEFADGLSGSALAAQSSSAIMLVYNNVPKVTTDYINSNTNPNSIVILLGGQTKLPVGIGN</sequence>
<dbReference type="Pfam" id="PF04122">
    <property type="entry name" value="CW_binding_2"/>
    <property type="match status" value="3"/>
</dbReference>
<dbReference type="HOGENOM" id="CLU_001272_0_0_9"/>